<dbReference type="Proteomes" id="UP001583177">
    <property type="component" value="Unassembled WGS sequence"/>
</dbReference>
<dbReference type="EMBL" id="JAWRVE010000062">
    <property type="protein sequence ID" value="KAL1865360.1"/>
    <property type="molecule type" value="Genomic_DNA"/>
</dbReference>
<name>A0ABR3WNX0_9PEZI</name>
<dbReference type="Pfam" id="PF26639">
    <property type="entry name" value="Het-6_barrel"/>
    <property type="match status" value="1"/>
</dbReference>
<dbReference type="PANTHER" id="PTHR24148">
    <property type="entry name" value="ANKYRIN REPEAT DOMAIN-CONTAINING PROTEIN 39 HOMOLOG-RELATED"/>
    <property type="match status" value="1"/>
</dbReference>
<evidence type="ECO:0008006" key="3">
    <source>
        <dbReference type="Google" id="ProtNLM"/>
    </source>
</evidence>
<comment type="caution">
    <text evidence="1">The sequence shown here is derived from an EMBL/GenBank/DDBJ whole genome shotgun (WGS) entry which is preliminary data.</text>
</comment>
<organism evidence="1 2">
    <name type="scientific">Diaporthe australafricana</name>
    <dbReference type="NCBI Taxonomy" id="127596"/>
    <lineage>
        <taxon>Eukaryota</taxon>
        <taxon>Fungi</taxon>
        <taxon>Dikarya</taxon>
        <taxon>Ascomycota</taxon>
        <taxon>Pezizomycotina</taxon>
        <taxon>Sordariomycetes</taxon>
        <taxon>Sordariomycetidae</taxon>
        <taxon>Diaporthales</taxon>
        <taxon>Diaporthaceae</taxon>
        <taxon>Diaporthe</taxon>
    </lineage>
</organism>
<accession>A0ABR3WNX0</accession>
<reference evidence="1 2" key="1">
    <citation type="journal article" date="2024" name="IMA Fungus">
        <title>IMA Genome - F19 : A genome assembly and annotation guide to empower mycologists, including annotated draft genome sequences of Ceratocystis pirilliformis, Diaporthe australafricana, Fusarium ophioides, Paecilomyces lecythidis, and Sporothrix stenoceras.</title>
        <authorList>
            <person name="Aylward J."/>
            <person name="Wilson A.M."/>
            <person name="Visagie C.M."/>
            <person name="Spraker J."/>
            <person name="Barnes I."/>
            <person name="Buitendag C."/>
            <person name="Ceriani C."/>
            <person name="Del Mar Angel L."/>
            <person name="du Plessis D."/>
            <person name="Fuchs T."/>
            <person name="Gasser K."/>
            <person name="Kramer D."/>
            <person name="Li W."/>
            <person name="Munsamy K."/>
            <person name="Piso A."/>
            <person name="Price J.L."/>
            <person name="Sonnekus B."/>
            <person name="Thomas C."/>
            <person name="van der Nest A."/>
            <person name="van Dijk A."/>
            <person name="van Heerden A."/>
            <person name="van Vuuren N."/>
            <person name="Yilmaz N."/>
            <person name="Duong T.A."/>
            <person name="van der Merwe N.A."/>
            <person name="Wingfield M.J."/>
            <person name="Wingfield B.D."/>
        </authorList>
    </citation>
    <scope>NUCLEOTIDE SEQUENCE [LARGE SCALE GENOMIC DNA]</scope>
    <source>
        <strain evidence="1 2">CMW 18300</strain>
    </source>
</reference>
<dbReference type="PANTHER" id="PTHR24148:SF73">
    <property type="entry name" value="HET DOMAIN PROTEIN (AFU_ORTHOLOGUE AFUA_8G01020)"/>
    <property type="match status" value="1"/>
</dbReference>
<protein>
    <recommendedName>
        <fullName evidence="3">Heterokaryon incompatibility domain-containing protein</fullName>
    </recommendedName>
</protein>
<proteinExistence type="predicted"/>
<gene>
    <name evidence="1" type="ORF">Daus18300_007250</name>
</gene>
<sequence>MGLIQQVSMAENPQQISKVSLEPFSERSFASVVALFERQYWVRLWVVQEVFSAQDINVHCGPMKLPWEAFQAASRVFKLHRDMLERRFRPGYSNNFYQPRSGSYPQLLVHAGPGSLAGVGTPAKFRDLDKLPDRAAFQDLLAVLRTCRSKLTSDPRDKVFGMLGVLSERVRREIKVDYGLSVKDVYIGIFRTVVDETKSLDILCDSIHFPTYTNNNNLPSWVPDWSHVTPIAPITMGYEFRASGKLQAVVDFTERNKLRISAVPLGIIKECGTAVGTLCTVHDYLMAFLHWRACFLDAIDGEKGEKLKWYLETFCLTLGLWHVPRAIEKPKVSVELCHHIFASMIRDRLPKLAMDRELESYTDMDFGMDYNERRQLLQDHFGSKMMGRCFCMTHERLIGMGTGFMTRGDIIVVPLGCSTPVVLRPDDDGYRFVGDVYISGYMHGRAVSESEAGDPDRDIRSYVLH</sequence>
<evidence type="ECO:0000313" key="2">
    <source>
        <dbReference type="Proteomes" id="UP001583177"/>
    </source>
</evidence>
<dbReference type="InterPro" id="IPR052895">
    <property type="entry name" value="HetReg/Transcr_Mod"/>
</dbReference>
<evidence type="ECO:0000313" key="1">
    <source>
        <dbReference type="EMBL" id="KAL1865360.1"/>
    </source>
</evidence>
<keyword evidence="2" id="KW-1185">Reference proteome</keyword>